<comment type="similarity">
    <text evidence="2">Belongs to the TonB-dependent receptor family.</text>
</comment>
<dbReference type="AlphaFoldDB" id="A0A2T0WSD1"/>
<dbReference type="InterPro" id="IPR039426">
    <property type="entry name" value="TonB-dep_rcpt-like"/>
</dbReference>
<keyword evidence="2" id="KW-0812">Transmembrane</keyword>
<organism evidence="4 5">
    <name type="scientific">Mongoliibacter ruber</name>
    <dbReference type="NCBI Taxonomy" id="1750599"/>
    <lineage>
        <taxon>Bacteria</taxon>
        <taxon>Pseudomonadati</taxon>
        <taxon>Bacteroidota</taxon>
        <taxon>Cytophagia</taxon>
        <taxon>Cytophagales</taxon>
        <taxon>Cyclobacteriaceae</taxon>
        <taxon>Mongoliibacter</taxon>
    </lineage>
</organism>
<keyword evidence="2" id="KW-0472">Membrane</keyword>
<keyword evidence="2" id="KW-0813">Transport</keyword>
<protein>
    <submittedName>
        <fullName evidence="4">TonB-linked SusC/RagA family outer membrane protein</fullName>
    </submittedName>
</protein>
<dbReference type="FunFam" id="2.170.130.10:FF:000003">
    <property type="entry name" value="SusC/RagA family TonB-linked outer membrane protein"/>
    <property type="match status" value="1"/>
</dbReference>
<keyword evidence="2" id="KW-0998">Cell outer membrane</keyword>
<feature type="domain" description="TonB-dependent receptor plug" evidence="3">
    <location>
        <begin position="228"/>
        <end position="335"/>
    </location>
</feature>
<evidence type="ECO:0000256" key="2">
    <source>
        <dbReference type="PROSITE-ProRule" id="PRU01360"/>
    </source>
</evidence>
<dbReference type="PANTHER" id="PTHR30069">
    <property type="entry name" value="TONB-DEPENDENT OUTER MEMBRANE RECEPTOR"/>
    <property type="match status" value="1"/>
</dbReference>
<proteinExistence type="inferred from homology"/>
<dbReference type="SUPFAM" id="SSF56935">
    <property type="entry name" value="Porins"/>
    <property type="match status" value="1"/>
</dbReference>
<dbReference type="InterPro" id="IPR023997">
    <property type="entry name" value="TonB-dep_OMP_SusC/RagA_CS"/>
</dbReference>
<dbReference type="Gene3D" id="2.170.130.10">
    <property type="entry name" value="TonB-dependent receptor, plug domain"/>
    <property type="match status" value="1"/>
</dbReference>
<dbReference type="Proteomes" id="UP000238157">
    <property type="component" value="Unassembled WGS sequence"/>
</dbReference>
<reference evidence="4 5" key="1">
    <citation type="submission" date="2018-03" db="EMBL/GenBank/DDBJ databases">
        <title>Genomic Encyclopedia of Archaeal and Bacterial Type Strains, Phase II (KMG-II): from individual species to whole genera.</title>
        <authorList>
            <person name="Goeker M."/>
        </authorList>
    </citation>
    <scope>NUCLEOTIDE SEQUENCE [LARGE SCALE GENOMIC DNA]</scope>
    <source>
        <strain evidence="4 5">DSM 27929</strain>
    </source>
</reference>
<dbReference type="Pfam" id="PF13715">
    <property type="entry name" value="CarbopepD_reg_2"/>
    <property type="match status" value="1"/>
</dbReference>
<dbReference type="InterPro" id="IPR012910">
    <property type="entry name" value="Plug_dom"/>
</dbReference>
<gene>
    <name evidence="4" type="ORF">CLW00_10285</name>
</gene>
<evidence type="ECO:0000313" key="4">
    <source>
        <dbReference type="EMBL" id="PRY89609.1"/>
    </source>
</evidence>
<evidence type="ECO:0000313" key="5">
    <source>
        <dbReference type="Proteomes" id="UP000238157"/>
    </source>
</evidence>
<keyword evidence="2" id="KW-1134">Transmembrane beta strand</keyword>
<keyword evidence="1" id="KW-0732">Signal</keyword>
<sequence>MKKKLLRQLIMLSKRLLYGFAIQLFICTVLIAKNSNAQRKTIEDVKVTLNLKDQPIKRAFQEIENNTEFRFTYNDNLVDVSGQVTIETKNKPVIEVLESISKQSSLQFVQINDNIHVKPAFNITKKERVLVMEEADYKVITGVVRDDEGEPLPGVSILIEGTTNGTITDIDGNFSIDAAEGSILAFSFIGFETKKIQVSSSNVYDVVLSTDLKSLGEVIVVGYGEQRKETITGSVATVKGNELVKSPAMNLSNSIAGRMAGVVAVNRSGEPGFDGSGIRIRGSNTLGNNDALIVIDGIPARAGGIERLNPNDIESISVLKDAAAAIYGARAANGVILVTTKRGQSGKPELSYQFNQGFAQPTVIPALANAAQYGEMLNDLSVYELPVNEWQAATNAFRNESVYTRPNGQVRTAPFSQEALAMHRAGTDPWNYPDTDWFAATLKPWSPQVRHNLQLNGGNDNIKYLASMGYQNQDAYYRNSATGYQQYDMRLNLDAKINEYVDLQLGVLGRRESRFFPTRSAGAIFRMQMRGKPHEPAFWPDGRPGPDIENGENPVVITTNATGYDRDTRDYFQTNGALNIKIPWIDGLKFTGTAAVDNLSRFVKRWETPWTLYQRGSGFEADGTTPILVPTERGPAEPRLTQSNNNQLNILLGGVFSYDKQFGDHGLQVLAGTNKETVKGDDFWAYRRFFISTAIDQMFAGGDDEKNNGGAAFEQARLNYFGRVAYNFKEKYLLEFLWRYDASYIFPKETRYGFFPGVMAGWVISEENFWKNNFSNFDFFKVRGSWGQMGNDQIFYDGVFQQYQFLSTYGFRSHILEGQEAKTLFETRVPNDMITWEVANNSNLGVEGQLFQGKVFFEFDLFYNKRTNILWRKNASVPQSTGLSSLLPAENIGEVENKGFDINLGYRGQKGEFRYAVSVNGGYAKNKILFWDEPPGAPDWQRSTGMPMGSPGPIYVYDGVFKDQQDIDSNTLDYSAITNELRPGDMKFKDVDGDGAITPLDRIRLDRNNIPRFQGGMNFNASWKNIDVSILFQGAAGAMALVSAGESGNIGNYLLDFYENRWTIDNPSSVHPRIANRSDQYFSSGNTYWYRSTDYIRLKNMEIGYTLPETLTTRLGMSNVRLYMNGLNLLTWDKLKVYDPESDNSTGQYYPQARVINGGFSVTF</sequence>
<dbReference type="GO" id="GO:0015344">
    <property type="term" value="F:siderophore uptake transmembrane transporter activity"/>
    <property type="evidence" value="ECO:0007669"/>
    <property type="project" value="TreeGrafter"/>
</dbReference>
<comment type="subcellular location">
    <subcellularLocation>
        <location evidence="2">Cell outer membrane</location>
        <topology evidence="2">Multi-pass membrane protein</topology>
    </subcellularLocation>
</comment>
<evidence type="ECO:0000256" key="1">
    <source>
        <dbReference type="ARBA" id="ARBA00022729"/>
    </source>
</evidence>
<dbReference type="EMBL" id="PVTR01000002">
    <property type="protein sequence ID" value="PRY89609.1"/>
    <property type="molecule type" value="Genomic_DNA"/>
</dbReference>
<dbReference type="Gene3D" id="2.60.40.1120">
    <property type="entry name" value="Carboxypeptidase-like, regulatory domain"/>
    <property type="match status" value="1"/>
</dbReference>
<dbReference type="NCBIfam" id="TIGR04056">
    <property type="entry name" value="OMP_RagA_SusC"/>
    <property type="match status" value="1"/>
</dbReference>
<dbReference type="InterPro" id="IPR023996">
    <property type="entry name" value="TonB-dep_OMP_SusC/RagA"/>
</dbReference>
<dbReference type="NCBIfam" id="TIGR04057">
    <property type="entry name" value="SusC_RagA_signa"/>
    <property type="match status" value="1"/>
</dbReference>
<dbReference type="PROSITE" id="PS52016">
    <property type="entry name" value="TONB_DEPENDENT_REC_3"/>
    <property type="match status" value="1"/>
</dbReference>
<accession>A0A2T0WSD1</accession>
<dbReference type="InterPro" id="IPR008969">
    <property type="entry name" value="CarboxyPept-like_regulatory"/>
</dbReference>
<dbReference type="GO" id="GO:0044718">
    <property type="term" value="P:siderophore transmembrane transport"/>
    <property type="evidence" value="ECO:0007669"/>
    <property type="project" value="TreeGrafter"/>
</dbReference>
<comment type="caution">
    <text evidence="4">The sequence shown here is derived from an EMBL/GenBank/DDBJ whole genome shotgun (WGS) entry which is preliminary data.</text>
</comment>
<dbReference type="PANTHER" id="PTHR30069:SF29">
    <property type="entry name" value="HEMOGLOBIN AND HEMOGLOBIN-HAPTOGLOBIN-BINDING PROTEIN 1-RELATED"/>
    <property type="match status" value="1"/>
</dbReference>
<name>A0A2T0WSD1_9BACT</name>
<dbReference type="GO" id="GO:0009279">
    <property type="term" value="C:cell outer membrane"/>
    <property type="evidence" value="ECO:0007669"/>
    <property type="project" value="UniProtKB-SubCell"/>
</dbReference>
<keyword evidence="5" id="KW-1185">Reference proteome</keyword>
<dbReference type="InterPro" id="IPR037066">
    <property type="entry name" value="Plug_dom_sf"/>
</dbReference>
<evidence type="ECO:0000259" key="3">
    <source>
        <dbReference type="Pfam" id="PF07715"/>
    </source>
</evidence>
<dbReference type="FunFam" id="2.60.40.1120:FF:000003">
    <property type="entry name" value="Outer membrane protein Omp121"/>
    <property type="match status" value="1"/>
</dbReference>
<dbReference type="SUPFAM" id="SSF49464">
    <property type="entry name" value="Carboxypeptidase regulatory domain-like"/>
    <property type="match status" value="1"/>
</dbReference>
<dbReference type="Pfam" id="PF07715">
    <property type="entry name" value="Plug"/>
    <property type="match status" value="1"/>
</dbReference>